<dbReference type="Gene3D" id="3.30.200.20">
    <property type="entry name" value="Phosphorylase Kinase, domain 1"/>
    <property type="match status" value="1"/>
</dbReference>
<dbReference type="SMART" id="SM00220">
    <property type="entry name" value="S_TKc"/>
    <property type="match status" value="1"/>
</dbReference>
<dbReference type="InterPro" id="IPR017441">
    <property type="entry name" value="Protein_kinase_ATP_BS"/>
</dbReference>
<dbReference type="InterPro" id="IPR008271">
    <property type="entry name" value="Ser/Thr_kinase_AS"/>
</dbReference>
<evidence type="ECO:0000256" key="2">
    <source>
        <dbReference type="ARBA" id="ARBA00022741"/>
    </source>
</evidence>
<dbReference type="PANTHER" id="PTHR11909">
    <property type="entry name" value="CASEIN KINASE-RELATED"/>
    <property type="match status" value="1"/>
</dbReference>
<feature type="binding site" evidence="4">
    <location>
        <position position="53"/>
    </location>
    <ligand>
        <name>ATP</name>
        <dbReference type="ChEBI" id="CHEBI:30616"/>
    </ligand>
</feature>
<dbReference type="SUPFAM" id="SSF56112">
    <property type="entry name" value="Protein kinase-like (PK-like)"/>
    <property type="match status" value="1"/>
</dbReference>
<evidence type="ECO:0000313" key="7">
    <source>
        <dbReference type="EMBL" id="MDE50368.1"/>
    </source>
</evidence>
<dbReference type="GO" id="GO:0005524">
    <property type="term" value="F:ATP binding"/>
    <property type="evidence" value="ECO:0007669"/>
    <property type="project" value="UniProtKB-UniRule"/>
</dbReference>
<dbReference type="PROSITE" id="PS50011">
    <property type="entry name" value="PROTEIN_KINASE_DOM"/>
    <property type="match status" value="1"/>
</dbReference>
<dbReference type="InterPro" id="IPR011009">
    <property type="entry name" value="Kinase-like_dom_sf"/>
</dbReference>
<evidence type="ECO:0000259" key="6">
    <source>
        <dbReference type="PROSITE" id="PS50011"/>
    </source>
</evidence>
<organism evidence="7">
    <name type="scientific">Aceria tosichella</name>
    <name type="common">wheat curl mite</name>
    <dbReference type="NCBI Taxonomy" id="561515"/>
    <lineage>
        <taxon>Eukaryota</taxon>
        <taxon>Metazoa</taxon>
        <taxon>Ecdysozoa</taxon>
        <taxon>Arthropoda</taxon>
        <taxon>Chelicerata</taxon>
        <taxon>Arachnida</taxon>
        <taxon>Acari</taxon>
        <taxon>Acariformes</taxon>
        <taxon>Trombidiformes</taxon>
        <taxon>Prostigmata</taxon>
        <taxon>Eupodina</taxon>
        <taxon>Eriophyoidea</taxon>
        <taxon>Eriophyidae</taxon>
        <taxon>Eriophyinae</taxon>
        <taxon>Aceriini</taxon>
        <taxon>Aceria</taxon>
    </lineage>
</organism>
<dbReference type="InterPro" id="IPR050235">
    <property type="entry name" value="CK1_Ser-Thr_kinase"/>
</dbReference>
<dbReference type="GO" id="GO:0004674">
    <property type="term" value="F:protein serine/threonine kinase activity"/>
    <property type="evidence" value="ECO:0007669"/>
    <property type="project" value="UniProtKB-KW"/>
</dbReference>
<keyword evidence="3 4" id="KW-0067">ATP-binding</keyword>
<evidence type="ECO:0000256" key="5">
    <source>
        <dbReference type="RuleBase" id="RU000304"/>
    </source>
</evidence>
<dbReference type="Gene3D" id="1.10.510.10">
    <property type="entry name" value="Transferase(Phosphotransferase) domain 1"/>
    <property type="match status" value="1"/>
</dbReference>
<accession>A0A6G1SIZ0</accession>
<dbReference type="EMBL" id="GGYP01005597">
    <property type="protein sequence ID" value="MDE50368.1"/>
    <property type="molecule type" value="Transcribed_RNA"/>
</dbReference>
<keyword evidence="7" id="KW-0808">Transferase</keyword>
<evidence type="ECO:0000256" key="1">
    <source>
        <dbReference type="ARBA" id="ARBA00012513"/>
    </source>
</evidence>
<protein>
    <recommendedName>
        <fullName evidence="1">non-specific serine/threonine protein kinase</fullName>
        <ecNumber evidence="1">2.7.11.1</ecNumber>
    </recommendedName>
</protein>
<feature type="domain" description="Protein kinase" evidence="6">
    <location>
        <begin position="24"/>
        <end position="226"/>
    </location>
</feature>
<dbReference type="Pfam" id="PF00069">
    <property type="entry name" value="Pkinase"/>
    <property type="match status" value="1"/>
</dbReference>
<dbReference type="EC" id="2.7.11.1" evidence="1"/>
<sequence length="226" mass="26070">MNQQPRSSSSGSCTPNVMMVGPNYKVGKKIGAGNFGEIRLGKNMYNGEHVAIKLEAMKTKAPQLHLEYRFYKKLGNAEGIPRVYYFGPCNKYNALVLELLGPSLEDMFDLCERQFSIKTVIQIALQILHRIEYLHKRHLIYRDIKPENFLLGRPTSKKQNVLHIIDFGLAKEYIESETGKHIPYREHKSLTGTARYMSINTHLGIEQSRRDDLEAIGHMFMYFFAR</sequence>
<reference evidence="7" key="1">
    <citation type="submission" date="2018-10" db="EMBL/GenBank/DDBJ databases">
        <title>Transcriptome assembly of Aceria tosichella (Wheat curl mite) Type 2.</title>
        <authorList>
            <person name="Scully E.D."/>
            <person name="Geib S.M."/>
            <person name="Palmer N.A."/>
            <person name="Gupta A.K."/>
            <person name="Sarath G."/>
            <person name="Tatineni S."/>
        </authorList>
    </citation>
    <scope>NUCLEOTIDE SEQUENCE</scope>
    <source>
        <strain evidence="7">LincolnNE</strain>
    </source>
</reference>
<dbReference type="InterPro" id="IPR000719">
    <property type="entry name" value="Prot_kinase_dom"/>
</dbReference>
<comment type="similarity">
    <text evidence="5">Belongs to the protein kinase superfamily.</text>
</comment>
<proteinExistence type="inferred from homology"/>
<evidence type="ECO:0000256" key="3">
    <source>
        <dbReference type="ARBA" id="ARBA00022840"/>
    </source>
</evidence>
<dbReference type="AlphaFoldDB" id="A0A6G1SIZ0"/>
<dbReference type="PROSITE" id="PS00108">
    <property type="entry name" value="PROTEIN_KINASE_ST"/>
    <property type="match status" value="1"/>
</dbReference>
<keyword evidence="2 4" id="KW-0547">Nucleotide-binding</keyword>
<keyword evidence="7" id="KW-0418">Kinase</keyword>
<name>A0A6G1SIZ0_9ACAR</name>
<keyword evidence="5" id="KW-0723">Serine/threonine-protein kinase</keyword>
<gene>
    <name evidence="7" type="primary">CSNK1G3</name>
    <name evidence="7" type="ORF">g.10306</name>
</gene>
<dbReference type="PROSITE" id="PS00107">
    <property type="entry name" value="PROTEIN_KINASE_ATP"/>
    <property type="match status" value="1"/>
</dbReference>
<evidence type="ECO:0000256" key="4">
    <source>
        <dbReference type="PROSITE-ProRule" id="PRU10141"/>
    </source>
</evidence>